<dbReference type="EMBL" id="JAGSOH010000001">
    <property type="protein sequence ID" value="MBR7824748.1"/>
    <property type="molecule type" value="Genomic_DNA"/>
</dbReference>
<proteinExistence type="predicted"/>
<organism evidence="5 6">
    <name type="scientific">Actinospica acidithermotolerans</name>
    <dbReference type="NCBI Taxonomy" id="2828514"/>
    <lineage>
        <taxon>Bacteria</taxon>
        <taxon>Bacillati</taxon>
        <taxon>Actinomycetota</taxon>
        <taxon>Actinomycetes</taxon>
        <taxon>Catenulisporales</taxon>
        <taxon>Actinospicaceae</taxon>
        <taxon>Actinospica</taxon>
    </lineage>
</organism>
<dbReference type="Gene3D" id="3.30.390.10">
    <property type="entry name" value="Enolase-like, N-terminal domain"/>
    <property type="match status" value="1"/>
</dbReference>
<keyword evidence="6" id="KW-1185">Reference proteome</keyword>
<evidence type="ECO:0000313" key="5">
    <source>
        <dbReference type="EMBL" id="MBR7824748.1"/>
    </source>
</evidence>
<accession>A0A941E6B5</accession>
<dbReference type="SUPFAM" id="SSF54826">
    <property type="entry name" value="Enolase N-terminal domain-like"/>
    <property type="match status" value="1"/>
</dbReference>
<dbReference type="Gene3D" id="3.20.20.120">
    <property type="entry name" value="Enolase-like C-terminal domain"/>
    <property type="match status" value="1"/>
</dbReference>
<dbReference type="Proteomes" id="UP000676325">
    <property type="component" value="Unassembled WGS sequence"/>
</dbReference>
<comment type="catalytic activity">
    <reaction evidence="1">
        <text>D-glucarate = 5-dehydro-4-deoxy-D-glucarate + H2O</text>
        <dbReference type="Rhea" id="RHEA:14573"/>
        <dbReference type="ChEBI" id="CHEBI:15377"/>
        <dbReference type="ChEBI" id="CHEBI:30612"/>
        <dbReference type="ChEBI" id="CHEBI:42819"/>
        <dbReference type="EC" id="4.2.1.40"/>
    </reaction>
</comment>
<reference evidence="5" key="1">
    <citation type="submission" date="2021-04" db="EMBL/GenBank/DDBJ databases">
        <title>Genome based classification of Actinospica acidithermotolerans sp. nov., an actinobacterium isolated from an Indonesian hot spring.</title>
        <authorList>
            <person name="Kusuma A.B."/>
            <person name="Putra K.E."/>
            <person name="Nafisah S."/>
            <person name="Loh J."/>
            <person name="Nouioui I."/>
            <person name="Goodfellow M."/>
        </authorList>
    </citation>
    <scope>NUCLEOTIDE SEQUENCE</scope>
    <source>
        <strain evidence="5">MGRD01-02</strain>
    </source>
</reference>
<evidence type="ECO:0000256" key="1">
    <source>
        <dbReference type="ARBA" id="ARBA00001426"/>
    </source>
</evidence>
<dbReference type="InterPro" id="IPR034593">
    <property type="entry name" value="DgoD-like"/>
</dbReference>
<comment type="caution">
    <text evidence="5">The sequence shown here is derived from an EMBL/GenBank/DDBJ whole genome shotgun (WGS) entry which is preliminary data.</text>
</comment>
<feature type="domain" description="Mandelate racemase/muconate lactonizing enzyme C-terminal" evidence="4">
    <location>
        <begin position="132"/>
        <end position="237"/>
    </location>
</feature>
<dbReference type="SUPFAM" id="SSF51604">
    <property type="entry name" value="Enolase C-terminal domain-like"/>
    <property type="match status" value="1"/>
</dbReference>
<dbReference type="PANTHER" id="PTHR48080">
    <property type="entry name" value="D-GALACTONATE DEHYDRATASE-RELATED"/>
    <property type="match status" value="1"/>
</dbReference>
<dbReference type="InterPro" id="IPR013342">
    <property type="entry name" value="Mandelate_racemase_C"/>
</dbReference>
<dbReference type="CDD" id="cd03316">
    <property type="entry name" value="MR_like"/>
    <property type="match status" value="1"/>
</dbReference>
<dbReference type="SMART" id="SM00922">
    <property type="entry name" value="MR_MLE"/>
    <property type="match status" value="1"/>
</dbReference>
<dbReference type="RefSeq" id="WP_212515900.1">
    <property type="nucleotide sequence ID" value="NZ_JAGSOH010000001.1"/>
</dbReference>
<comment type="pathway">
    <text evidence="2">Carbohydrate acid metabolism; D-glucarate degradation; 2,5-dioxopentanoate from D-glucarate: step 1/2.</text>
</comment>
<dbReference type="PANTHER" id="PTHR48080:SF4">
    <property type="entry name" value="GLUCARATE DEHYDRATASE"/>
    <property type="match status" value="1"/>
</dbReference>
<dbReference type="InterPro" id="IPR029065">
    <property type="entry name" value="Enolase_C-like"/>
</dbReference>
<dbReference type="Pfam" id="PF13378">
    <property type="entry name" value="MR_MLE_C"/>
    <property type="match status" value="1"/>
</dbReference>
<evidence type="ECO:0000256" key="3">
    <source>
        <dbReference type="ARBA" id="ARBA00011973"/>
    </source>
</evidence>
<dbReference type="InterPro" id="IPR036849">
    <property type="entry name" value="Enolase-like_C_sf"/>
</dbReference>
<dbReference type="GO" id="GO:0008872">
    <property type="term" value="F:glucarate dehydratase activity"/>
    <property type="evidence" value="ECO:0007669"/>
    <property type="project" value="UniProtKB-EC"/>
</dbReference>
<dbReference type="InterPro" id="IPR029017">
    <property type="entry name" value="Enolase-like_N"/>
</dbReference>
<evidence type="ECO:0000259" key="4">
    <source>
        <dbReference type="SMART" id="SM00922"/>
    </source>
</evidence>
<gene>
    <name evidence="5" type="ORF">KDK95_00385</name>
</gene>
<evidence type="ECO:0000313" key="6">
    <source>
        <dbReference type="Proteomes" id="UP000676325"/>
    </source>
</evidence>
<sequence>MKITHIALERLRLPLEPPGFAPAWAAEPWQAFETTLVRVHTDEGITGTASSADPMDGFEGHRQLFLGTDPLDIVAQVRALETLEFHGGSFRPLEAAFWDIIGQVTGQPVAVLFGNAAKRLPAYASTAGLRPPIERAEAAVAIKERGFRAMKIRIDRASLHEGVETVRRTREAVGDAFEIMVDLGQSWRTPGGAGAASDLVRTRKIVAELGELGVFWVENPLPYPDLPGYKRLRADIPHVRIAAGGLHRSVPELLRSLELDALDVYQMDVVHAVGMLRARTLAELALLKHRDYTPRTWHDGIALLANLHVAAGVGGGPFFEFPYDPPFWTPRQRDFMLAREIDIDPDGFLTVPQMPGLGVELDEDAVARYRT</sequence>
<protein>
    <recommendedName>
        <fullName evidence="3">glucarate dehydratase</fullName>
        <ecNumber evidence="3">4.2.1.40</ecNumber>
    </recommendedName>
</protein>
<evidence type="ECO:0000256" key="2">
    <source>
        <dbReference type="ARBA" id="ARBA00005183"/>
    </source>
</evidence>
<dbReference type="AlphaFoldDB" id="A0A941E6B5"/>
<name>A0A941E6B5_9ACTN</name>
<dbReference type="EC" id="4.2.1.40" evidence="3"/>